<dbReference type="Proteomes" id="UP000215377">
    <property type="component" value="Unassembled WGS sequence"/>
</dbReference>
<dbReference type="EMBL" id="AQQR01000001">
    <property type="protein sequence ID" value="OWU77548.1"/>
    <property type="molecule type" value="Genomic_DNA"/>
</dbReference>
<evidence type="ECO:0000313" key="2">
    <source>
        <dbReference type="Proteomes" id="UP000215377"/>
    </source>
</evidence>
<evidence type="ECO:0000313" key="1">
    <source>
        <dbReference type="EMBL" id="OWU77548.1"/>
    </source>
</evidence>
<dbReference type="AlphaFoldDB" id="A0A225NWB8"/>
<name>A0A225NWB8_9RHOB</name>
<protein>
    <submittedName>
        <fullName evidence="1">Uncharacterized protein</fullName>
    </submittedName>
</protein>
<proteinExistence type="predicted"/>
<reference evidence="1 2" key="1">
    <citation type="submission" date="2013-04" db="EMBL/GenBank/DDBJ databases">
        <title>Oceanicola sp. 22II1-22F33 Genome Sequencing.</title>
        <authorList>
            <person name="Lai Q."/>
            <person name="Li G."/>
            <person name="Shao Z."/>
        </authorList>
    </citation>
    <scope>NUCLEOTIDE SEQUENCE [LARGE SCALE GENOMIC DNA]</scope>
    <source>
        <strain evidence="1 2">22II1-22F33</strain>
    </source>
</reference>
<comment type="caution">
    <text evidence="1">The sequence shown here is derived from an EMBL/GenBank/DDBJ whole genome shotgun (WGS) entry which is preliminary data.</text>
</comment>
<organism evidence="1 2">
    <name type="scientific">Marinibacterium profundimaris</name>
    <dbReference type="NCBI Taxonomy" id="1679460"/>
    <lineage>
        <taxon>Bacteria</taxon>
        <taxon>Pseudomonadati</taxon>
        <taxon>Pseudomonadota</taxon>
        <taxon>Alphaproteobacteria</taxon>
        <taxon>Rhodobacterales</taxon>
        <taxon>Paracoccaceae</taxon>
        <taxon>Marinibacterium</taxon>
    </lineage>
</organism>
<accession>A0A225NWB8</accession>
<sequence length="68" mass="7406">MRPDFRRLSAAIFPPCRAVLAHTPVPPALPCAALALLIPATPLRGAAIQWPEPLFQSIDRRLPATRTP</sequence>
<keyword evidence="2" id="KW-1185">Reference proteome</keyword>
<gene>
    <name evidence="1" type="ORF">ATO3_02310</name>
</gene>